<evidence type="ECO:0000256" key="1">
    <source>
        <dbReference type="ARBA" id="ARBA00005028"/>
    </source>
</evidence>
<evidence type="ECO:0000256" key="7">
    <source>
        <dbReference type="PIRSR" id="PIRSR005096-2"/>
    </source>
</evidence>
<dbReference type="EC" id="5.1.3.3" evidence="5"/>
<evidence type="ECO:0000256" key="8">
    <source>
        <dbReference type="PIRSR" id="PIRSR005096-3"/>
    </source>
</evidence>
<dbReference type="SUPFAM" id="SSF74650">
    <property type="entry name" value="Galactose mutarotase-like"/>
    <property type="match status" value="1"/>
</dbReference>
<dbReference type="InterPro" id="IPR015443">
    <property type="entry name" value="Aldose_1-epimerase"/>
</dbReference>
<proteinExistence type="inferred from homology"/>
<dbReference type="Gene3D" id="2.70.98.10">
    <property type="match status" value="1"/>
</dbReference>
<comment type="catalytic activity">
    <reaction evidence="5">
        <text>alpha-D-glucose = beta-D-glucose</text>
        <dbReference type="Rhea" id="RHEA:10264"/>
        <dbReference type="ChEBI" id="CHEBI:15903"/>
        <dbReference type="ChEBI" id="CHEBI:17925"/>
        <dbReference type="EC" id="5.1.3.3"/>
    </reaction>
</comment>
<dbReference type="GO" id="GO:0006006">
    <property type="term" value="P:glucose metabolic process"/>
    <property type="evidence" value="ECO:0007669"/>
    <property type="project" value="TreeGrafter"/>
</dbReference>
<sequence length="366" mass="40093">MMVRIRICPFCLHLGSVLKRRRPGNWTGMRMTAASRFGTLPDGDTVHEVTLRCGRMQAKVISWGAVLRDLRISLHGEARPLVLGFERLEHYLDHSRNQGANVGRYGGRTRGGRLAIDGQEFALSRNLDGRHHLHGGFNGLGRRNWRIVDATDETATLEIRSPDGDEGYPGELTLQCRYTLEESGLCVELSATTTAPTPVNILHHSYFNLDGAGQIDGHTLEIAAGEYLEFDAEGLPTGRKLAVAGSAFDFREPRTLSADERFDASFVLAGSPRGLPVHAATLTGSRKDLRMDVATTEPGLHFYNGYAAAAPVPGLDGRPHLPCSGLCLEATRFNDAVNLPQLGDVILRPHDTYLQKTRFSFTPIAA</sequence>
<reference evidence="9 10" key="1">
    <citation type="submission" date="2019-08" db="EMBL/GenBank/DDBJ databases">
        <authorList>
            <person name="Seo Y.L."/>
        </authorList>
    </citation>
    <scope>NUCLEOTIDE SEQUENCE [LARGE SCALE GENOMIC DNA]</scope>
    <source>
        <strain evidence="9 10">MaA-C15</strain>
    </source>
</reference>
<dbReference type="Pfam" id="PF01263">
    <property type="entry name" value="Aldose_epim"/>
    <property type="match status" value="1"/>
</dbReference>
<evidence type="ECO:0000256" key="4">
    <source>
        <dbReference type="ARBA" id="ARBA00023277"/>
    </source>
</evidence>
<keyword evidence="4 5" id="KW-0119">Carbohydrate metabolism</keyword>
<dbReference type="GO" id="GO:0005737">
    <property type="term" value="C:cytoplasm"/>
    <property type="evidence" value="ECO:0007669"/>
    <property type="project" value="TreeGrafter"/>
</dbReference>
<keyword evidence="3 5" id="KW-0413">Isomerase</keyword>
<reference evidence="9 10" key="2">
    <citation type="submission" date="2019-09" db="EMBL/GenBank/DDBJ databases">
        <title>Mesorhizobium sp. MaA-C15 isolated from Microcystis aeruginosa.</title>
        <authorList>
            <person name="Jeong S.E."/>
            <person name="Jin H.M."/>
            <person name="Jeon C.O."/>
        </authorList>
    </citation>
    <scope>NUCLEOTIDE SEQUENCE [LARGE SCALE GENOMIC DNA]</scope>
    <source>
        <strain evidence="9 10">MaA-C15</strain>
    </source>
</reference>
<gene>
    <name evidence="9" type="ORF">FY036_09410</name>
</gene>
<dbReference type="InterPro" id="IPR011013">
    <property type="entry name" value="Gal_mutarotase_sf_dom"/>
</dbReference>
<dbReference type="EMBL" id="VSZS01000061">
    <property type="protein sequence ID" value="TYR32714.1"/>
    <property type="molecule type" value="Genomic_DNA"/>
</dbReference>
<comment type="caution">
    <text evidence="9">The sequence shown here is derived from an EMBL/GenBank/DDBJ whole genome shotgun (WGS) entry which is preliminary data.</text>
</comment>
<evidence type="ECO:0000256" key="5">
    <source>
        <dbReference type="PIRNR" id="PIRNR005096"/>
    </source>
</evidence>
<dbReference type="PANTHER" id="PTHR10091">
    <property type="entry name" value="ALDOSE-1-EPIMERASE"/>
    <property type="match status" value="1"/>
</dbReference>
<feature type="active site" description="Proton donor" evidence="6">
    <location>
        <position position="204"/>
    </location>
</feature>
<feature type="active site" description="Proton acceptor" evidence="6">
    <location>
        <position position="329"/>
    </location>
</feature>
<dbReference type="AlphaFoldDB" id="A0A5D4GX33"/>
<dbReference type="PANTHER" id="PTHR10091:SF0">
    <property type="entry name" value="GALACTOSE MUTAROTASE"/>
    <property type="match status" value="1"/>
</dbReference>
<evidence type="ECO:0000256" key="2">
    <source>
        <dbReference type="ARBA" id="ARBA00006206"/>
    </source>
</evidence>
<dbReference type="InterPro" id="IPR047215">
    <property type="entry name" value="Galactose_mutarotase-like"/>
</dbReference>
<protein>
    <recommendedName>
        <fullName evidence="5">Aldose 1-epimerase</fullName>
        <ecNumber evidence="5">5.1.3.3</ecNumber>
    </recommendedName>
</protein>
<evidence type="ECO:0000256" key="6">
    <source>
        <dbReference type="PIRSR" id="PIRSR005096-1"/>
    </source>
</evidence>
<comment type="pathway">
    <text evidence="1 5">Carbohydrate metabolism; hexose metabolism.</text>
</comment>
<feature type="binding site" evidence="7">
    <location>
        <position position="263"/>
    </location>
    <ligand>
        <name>beta-D-galactose</name>
        <dbReference type="ChEBI" id="CHEBI:27667"/>
    </ligand>
</feature>
<organism evidence="9 10">
    <name type="scientific">Neoaquamicrobium microcysteis</name>
    <dbReference type="NCBI Taxonomy" id="2682781"/>
    <lineage>
        <taxon>Bacteria</taxon>
        <taxon>Pseudomonadati</taxon>
        <taxon>Pseudomonadota</taxon>
        <taxon>Alphaproteobacteria</taxon>
        <taxon>Hyphomicrobiales</taxon>
        <taxon>Phyllobacteriaceae</taxon>
        <taxon>Neoaquamicrobium</taxon>
    </lineage>
</organism>
<dbReference type="InterPro" id="IPR014718">
    <property type="entry name" value="GH-type_carb-bd"/>
</dbReference>
<dbReference type="GO" id="GO:0033499">
    <property type="term" value="P:galactose catabolic process via UDP-galactose, Leloir pathway"/>
    <property type="evidence" value="ECO:0007669"/>
    <property type="project" value="TreeGrafter"/>
</dbReference>
<keyword evidence="10" id="KW-1185">Reference proteome</keyword>
<name>A0A5D4GX33_9HYPH</name>
<dbReference type="UniPathway" id="UPA00242"/>
<accession>A0A5D4GX33</accession>
<dbReference type="PIRSF" id="PIRSF005096">
    <property type="entry name" value="GALM"/>
    <property type="match status" value="1"/>
</dbReference>
<evidence type="ECO:0000256" key="3">
    <source>
        <dbReference type="ARBA" id="ARBA00023235"/>
    </source>
</evidence>
<evidence type="ECO:0000313" key="9">
    <source>
        <dbReference type="EMBL" id="TYR32714.1"/>
    </source>
</evidence>
<evidence type="ECO:0000313" key="10">
    <source>
        <dbReference type="Proteomes" id="UP000323258"/>
    </source>
</evidence>
<feature type="binding site" evidence="8">
    <location>
        <begin position="204"/>
        <end position="206"/>
    </location>
    <ligand>
        <name>beta-D-galactose</name>
        <dbReference type="ChEBI" id="CHEBI:27667"/>
    </ligand>
</feature>
<dbReference type="CDD" id="cd09019">
    <property type="entry name" value="galactose_mutarotase_like"/>
    <property type="match status" value="1"/>
</dbReference>
<comment type="similarity">
    <text evidence="2 5">Belongs to the aldose epimerase family.</text>
</comment>
<dbReference type="Proteomes" id="UP000323258">
    <property type="component" value="Unassembled WGS sequence"/>
</dbReference>
<dbReference type="InterPro" id="IPR008183">
    <property type="entry name" value="Aldose_1/G6P_1-epimerase"/>
</dbReference>
<dbReference type="GO" id="GO:0004034">
    <property type="term" value="F:aldose 1-epimerase activity"/>
    <property type="evidence" value="ECO:0007669"/>
    <property type="project" value="UniProtKB-EC"/>
</dbReference>
<dbReference type="GO" id="GO:0030246">
    <property type="term" value="F:carbohydrate binding"/>
    <property type="evidence" value="ECO:0007669"/>
    <property type="project" value="InterPro"/>
</dbReference>